<dbReference type="OrthoDB" id="1452822at2"/>
<dbReference type="EMBL" id="JXRA01000083">
    <property type="protein sequence ID" value="KIO75780.1"/>
    <property type="molecule type" value="Genomic_DNA"/>
</dbReference>
<feature type="domain" description="Protein FecR C-terminal" evidence="3">
    <location>
        <begin position="251"/>
        <end position="313"/>
    </location>
</feature>
<keyword evidence="1" id="KW-0472">Membrane</keyword>
<evidence type="ECO:0000259" key="3">
    <source>
        <dbReference type="Pfam" id="PF16344"/>
    </source>
</evidence>
<sequence length="322" mass="36563">MGDRDELLIKYLLNETSTEENADVLQWIAEDPANETYFDHFKQIWETSKGLEPTSQIDEELAWKKFKTRVAPSAQQQAVIVPLRNKYGWLKIAAVFLIAAGLWSTYRFFIASDYIAVEAGKEVMVKTLPDGSVLTLNKNALMSFASDFTNHRAIRLQKGEIFFKVTPNKEKPFIIDADKVEIKVVGTSFNVKHVNEETEVIVETGIVKVSIGSASIELHKGEKVNVKKGMTTLNKETNTDQLYNYYRSKAFMLNNTPLWKVAETLNEAYQVNIVIEDPKIKNLTLTTTFKEDSLDHILQLICETLNVKQVHSEGKILLVNKS</sequence>
<dbReference type="Pfam" id="PF16344">
    <property type="entry name" value="FecR_C"/>
    <property type="match status" value="1"/>
</dbReference>
<dbReference type="Proteomes" id="UP000032049">
    <property type="component" value="Unassembled WGS sequence"/>
</dbReference>
<reference evidence="4 5" key="1">
    <citation type="submission" date="2015-01" db="EMBL/GenBank/DDBJ databases">
        <title>Draft genome sequence of Pedobacter sp. NL19 isolated from sludge of an effluent treatment pond in an abandoned uranium mine.</title>
        <authorList>
            <person name="Santos T."/>
            <person name="Caetano T."/>
            <person name="Covas C."/>
            <person name="Cruz A."/>
            <person name="Mendo S."/>
        </authorList>
    </citation>
    <scope>NUCLEOTIDE SEQUENCE [LARGE SCALE GENOMIC DNA]</scope>
    <source>
        <strain evidence="4 5">NL19</strain>
    </source>
</reference>
<comment type="caution">
    <text evidence="4">The sequence shown here is derived from an EMBL/GenBank/DDBJ whole genome shotgun (WGS) entry which is preliminary data.</text>
</comment>
<evidence type="ECO:0000313" key="5">
    <source>
        <dbReference type="Proteomes" id="UP000032049"/>
    </source>
</evidence>
<dbReference type="GO" id="GO:0016989">
    <property type="term" value="F:sigma factor antagonist activity"/>
    <property type="evidence" value="ECO:0007669"/>
    <property type="project" value="TreeGrafter"/>
</dbReference>
<feature type="transmembrane region" description="Helical" evidence="1">
    <location>
        <begin position="89"/>
        <end position="109"/>
    </location>
</feature>
<dbReference type="AlphaFoldDB" id="A0A0D0GI32"/>
<organism evidence="4 5">
    <name type="scientific">Pedobacter lusitanus</name>
    <dbReference type="NCBI Taxonomy" id="1503925"/>
    <lineage>
        <taxon>Bacteria</taxon>
        <taxon>Pseudomonadati</taxon>
        <taxon>Bacteroidota</taxon>
        <taxon>Sphingobacteriia</taxon>
        <taxon>Sphingobacteriales</taxon>
        <taxon>Sphingobacteriaceae</taxon>
        <taxon>Pedobacter</taxon>
    </lineage>
</organism>
<dbReference type="PIRSF" id="PIRSF018266">
    <property type="entry name" value="FecR"/>
    <property type="match status" value="1"/>
</dbReference>
<keyword evidence="5" id="KW-1185">Reference proteome</keyword>
<dbReference type="PANTHER" id="PTHR30273">
    <property type="entry name" value="PERIPLASMIC SIGNAL SENSOR AND SIGMA FACTOR ACTIVATOR FECR-RELATED"/>
    <property type="match status" value="1"/>
</dbReference>
<dbReference type="InterPro" id="IPR012373">
    <property type="entry name" value="Ferrdict_sens_TM"/>
</dbReference>
<keyword evidence="1" id="KW-1133">Transmembrane helix</keyword>
<gene>
    <name evidence="4" type="ORF">TH53_18695</name>
</gene>
<evidence type="ECO:0000313" key="4">
    <source>
        <dbReference type="EMBL" id="KIO75780.1"/>
    </source>
</evidence>
<dbReference type="Gene3D" id="2.60.120.1440">
    <property type="match status" value="1"/>
</dbReference>
<accession>A0A0D0GI32</accession>
<keyword evidence="1" id="KW-0812">Transmembrane</keyword>
<name>A0A0D0GI32_9SPHI</name>
<protein>
    <recommendedName>
        <fullName evidence="6">FecR protein</fullName>
    </recommendedName>
</protein>
<dbReference type="InterPro" id="IPR006860">
    <property type="entry name" value="FecR"/>
</dbReference>
<dbReference type="PANTHER" id="PTHR30273:SF2">
    <property type="entry name" value="PROTEIN FECR"/>
    <property type="match status" value="1"/>
</dbReference>
<evidence type="ECO:0000259" key="2">
    <source>
        <dbReference type="Pfam" id="PF04773"/>
    </source>
</evidence>
<feature type="domain" description="FecR protein" evidence="2">
    <location>
        <begin position="127"/>
        <end position="208"/>
    </location>
</feature>
<dbReference type="STRING" id="1503925.TH53_18695"/>
<dbReference type="InterPro" id="IPR032508">
    <property type="entry name" value="FecR_C"/>
</dbReference>
<evidence type="ECO:0000256" key="1">
    <source>
        <dbReference type="SAM" id="Phobius"/>
    </source>
</evidence>
<evidence type="ECO:0008006" key="6">
    <source>
        <dbReference type="Google" id="ProtNLM"/>
    </source>
</evidence>
<dbReference type="Pfam" id="PF04773">
    <property type="entry name" value="FecR"/>
    <property type="match status" value="1"/>
</dbReference>
<dbReference type="RefSeq" id="WP_041884233.1">
    <property type="nucleotide sequence ID" value="NZ_CP157278.1"/>
</dbReference>
<dbReference type="Gene3D" id="3.55.50.30">
    <property type="match status" value="1"/>
</dbReference>
<proteinExistence type="predicted"/>